<protein>
    <recommendedName>
        <fullName evidence="4">Bacteriocin UviB</fullName>
    </recommendedName>
</protein>
<dbReference type="Pfam" id="PF10960">
    <property type="entry name" value="Holin_BhlA"/>
    <property type="match status" value="1"/>
</dbReference>
<keyword evidence="1" id="KW-0175">Coiled coil</keyword>
<evidence type="ECO:0000313" key="2">
    <source>
        <dbReference type="EMBL" id="EHO17409.1"/>
    </source>
</evidence>
<dbReference type="RefSeq" id="WP_009532841.1">
    <property type="nucleotide sequence ID" value="NZ_CAUQEI010000003.1"/>
</dbReference>
<dbReference type="GeneID" id="86940767"/>
<name>A0A930D7I8_9FIRM</name>
<comment type="caution">
    <text evidence="2">The sequence shown here is derived from an EMBL/GenBank/DDBJ whole genome shotgun (WGS) entry which is preliminary data.</text>
</comment>
<evidence type="ECO:0000256" key="1">
    <source>
        <dbReference type="SAM" id="Coils"/>
    </source>
</evidence>
<sequence length="71" mass="8351">MEEILYGLLREQGIWAVLFVALLCYVLRKNEEQDKQEAAREAACQELLKQFAEELHALREEKEKKNTASRK</sequence>
<keyword evidence="3" id="KW-1185">Reference proteome</keyword>
<dbReference type="AlphaFoldDB" id="A0A930D7I8"/>
<evidence type="ECO:0000313" key="3">
    <source>
        <dbReference type="Proteomes" id="UP000018466"/>
    </source>
</evidence>
<gene>
    <name evidence="2" type="ORF">HMPREF9623_01008</name>
</gene>
<organism evidence="2 3">
    <name type="scientific">Stomatobaculum longum</name>
    <dbReference type="NCBI Taxonomy" id="796942"/>
    <lineage>
        <taxon>Bacteria</taxon>
        <taxon>Bacillati</taxon>
        <taxon>Bacillota</taxon>
        <taxon>Clostridia</taxon>
        <taxon>Lachnospirales</taxon>
        <taxon>Lachnospiraceae</taxon>
        <taxon>Stomatobaculum</taxon>
    </lineage>
</organism>
<feature type="coiled-coil region" evidence="1">
    <location>
        <begin position="28"/>
        <end position="68"/>
    </location>
</feature>
<accession>A0A930D7I8</accession>
<dbReference type="InterPro" id="IPR024405">
    <property type="entry name" value="Phage_BhlA/UviB"/>
</dbReference>
<evidence type="ECO:0008006" key="4">
    <source>
        <dbReference type="Google" id="ProtNLM"/>
    </source>
</evidence>
<dbReference type="Proteomes" id="UP000018466">
    <property type="component" value="Unassembled WGS sequence"/>
</dbReference>
<dbReference type="EMBL" id="AGEL01000006">
    <property type="protein sequence ID" value="EHO17409.1"/>
    <property type="molecule type" value="Genomic_DNA"/>
</dbReference>
<reference evidence="2 3" key="1">
    <citation type="submission" date="2011-10" db="EMBL/GenBank/DDBJ databases">
        <title>The Genome Sequence of Lachnospiraceae bacterium ACC2.</title>
        <authorList>
            <consortium name="The Broad Institute Genome Sequencing Platform"/>
            <person name="Earl A."/>
            <person name="Ward D."/>
            <person name="Feldgarden M."/>
            <person name="Gevers D."/>
            <person name="Sizova M."/>
            <person name="Hazen A."/>
            <person name="Epstein S."/>
            <person name="Young S.K."/>
            <person name="Zeng Q."/>
            <person name="Gargeya S."/>
            <person name="Fitzgerald M."/>
            <person name="Haas B."/>
            <person name="Abouelleil A."/>
            <person name="Alvarado L."/>
            <person name="Arachchi H.M."/>
            <person name="Berlin A."/>
            <person name="Brown A."/>
            <person name="Chapman S.B."/>
            <person name="Chen Z."/>
            <person name="Dunbar C."/>
            <person name="Freedman E."/>
            <person name="Gearin G."/>
            <person name="Goldberg J."/>
            <person name="Griggs A."/>
            <person name="Gujja S."/>
            <person name="Heiman D."/>
            <person name="Howarth C."/>
            <person name="Larson L."/>
            <person name="Lui A."/>
            <person name="MacDonald P.J.P."/>
            <person name="Montmayeur A."/>
            <person name="Murphy C."/>
            <person name="Neiman D."/>
            <person name="Pearson M."/>
            <person name="Priest M."/>
            <person name="Roberts A."/>
            <person name="Saif S."/>
            <person name="Shea T."/>
            <person name="Shenoy N."/>
            <person name="Sisk P."/>
            <person name="Stolte C."/>
            <person name="Sykes S."/>
            <person name="Wortman J."/>
            <person name="Nusbaum C."/>
            <person name="Birren B."/>
        </authorList>
    </citation>
    <scope>NUCLEOTIDE SEQUENCE [LARGE SCALE GENOMIC DNA]</scope>
    <source>
        <strain evidence="2 3">ACC2</strain>
    </source>
</reference>
<proteinExistence type="predicted"/>